<gene>
    <name evidence="1" type="ORF">B0I21_107259</name>
</gene>
<comment type="caution">
    <text evidence="1">The sequence shown here is derived from an EMBL/GenBank/DDBJ whole genome shotgun (WGS) entry which is preliminary data.</text>
</comment>
<dbReference type="AlphaFoldDB" id="A0A4R7CVM1"/>
<sequence>MSSTKRTDRRIDDPLWKSVIEDTFAHFLTFFFPNATEVFDFQRGFAYLDKEFESLFPPQVNNRGVRYVDKLVKVYLLDGSEKYVLCHIEVQSSKGKGDLAARMFQYFYRITDKYHVPVTAVAILADGHKDYRPGVYVQEFMGTSLQYRFNCYKILDHDAVTLRANSNPFAVVVLTALQAILQRDVTDEQLMQIKHDLYDEMIKRDMDKLSRQGIYDFLSRYVSFQDTTLFITFEQEVETKLGRSTTMGTREYLLDKAMQEGKLEGRLEGKLEGKLEGHLEGKLEGKLEERALAEADKKESARKMLQNGFDVTMISDIIGLSVSEIKKLT</sequence>
<protein>
    <submittedName>
        <fullName evidence="1">Putative transposase YdaD</fullName>
    </submittedName>
</protein>
<dbReference type="EMBL" id="SNZV01000007">
    <property type="protein sequence ID" value="TDS11907.1"/>
    <property type="molecule type" value="Genomic_DNA"/>
</dbReference>
<dbReference type="Proteomes" id="UP000294752">
    <property type="component" value="Unassembled WGS sequence"/>
</dbReference>
<proteinExistence type="predicted"/>
<evidence type="ECO:0000313" key="2">
    <source>
        <dbReference type="Proteomes" id="UP000294752"/>
    </source>
</evidence>
<dbReference type="OrthoDB" id="944318at2"/>
<organism evidence="1 2">
    <name type="scientific">Sphingobacterium paludis</name>
    <dbReference type="NCBI Taxonomy" id="1476465"/>
    <lineage>
        <taxon>Bacteria</taxon>
        <taxon>Pseudomonadati</taxon>
        <taxon>Bacteroidota</taxon>
        <taxon>Sphingobacteriia</taxon>
        <taxon>Sphingobacteriales</taxon>
        <taxon>Sphingobacteriaceae</taxon>
        <taxon>Sphingobacterium</taxon>
    </lineage>
</organism>
<evidence type="ECO:0000313" key="1">
    <source>
        <dbReference type="EMBL" id="TDS11907.1"/>
    </source>
</evidence>
<dbReference type="RefSeq" id="WP_133641347.1">
    <property type="nucleotide sequence ID" value="NZ_SNZV01000007.1"/>
</dbReference>
<reference evidence="1 2" key="1">
    <citation type="submission" date="2019-03" db="EMBL/GenBank/DDBJ databases">
        <title>Genomic Encyclopedia of Type Strains, Phase III (KMG-III): the genomes of soil and plant-associated and newly described type strains.</title>
        <authorList>
            <person name="Whitman W."/>
        </authorList>
    </citation>
    <scope>NUCLEOTIDE SEQUENCE [LARGE SCALE GENOMIC DNA]</scope>
    <source>
        <strain evidence="1 2">CGMCC 1.12801</strain>
    </source>
</reference>
<accession>A0A4R7CVM1</accession>
<keyword evidence="2" id="KW-1185">Reference proteome</keyword>
<name>A0A4R7CVM1_9SPHI</name>